<protein>
    <submittedName>
        <fullName evidence="1">Putative proteasome-type protease</fullName>
    </submittedName>
</protein>
<dbReference type="STRING" id="690879.TSACC_2440"/>
<keyword evidence="1" id="KW-0647">Proteasome</keyword>
<dbReference type="GO" id="GO:0006508">
    <property type="term" value="P:proteolysis"/>
    <property type="evidence" value="ECO:0007669"/>
    <property type="project" value="UniProtKB-KW"/>
</dbReference>
<keyword evidence="1" id="KW-0645">Protease</keyword>
<evidence type="ECO:0000313" key="1">
    <source>
        <dbReference type="EMBL" id="GAT32043.1"/>
    </source>
</evidence>
<dbReference type="SUPFAM" id="SSF56235">
    <property type="entry name" value="N-terminal nucleophile aminohydrolases (Ntn hydrolases)"/>
    <property type="match status" value="1"/>
</dbReference>
<dbReference type="RefSeq" id="WP_075077902.1">
    <property type="nucleotide sequence ID" value="NZ_BDCO01000002.1"/>
</dbReference>
<proteinExistence type="predicted"/>
<organism evidence="1 2">
    <name type="scientific">Terrimicrobium sacchariphilum</name>
    <dbReference type="NCBI Taxonomy" id="690879"/>
    <lineage>
        <taxon>Bacteria</taxon>
        <taxon>Pseudomonadati</taxon>
        <taxon>Verrucomicrobiota</taxon>
        <taxon>Terrimicrobiia</taxon>
        <taxon>Terrimicrobiales</taxon>
        <taxon>Terrimicrobiaceae</taxon>
        <taxon>Terrimicrobium</taxon>
    </lineage>
</organism>
<keyword evidence="2" id="KW-1185">Reference proteome</keyword>
<keyword evidence="1" id="KW-0378">Hydrolase</keyword>
<accession>A0A146G3I9</accession>
<dbReference type="GO" id="GO:0008233">
    <property type="term" value="F:peptidase activity"/>
    <property type="evidence" value="ECO:0007669"/>
    <property type="project" value="UniProtKB-KW"/>
</dbReference>
<gene>
    <name evidence="1" type="ORF">TSACC_2440</name>
</gene>
<dbReference type="Proteomes" id="UP000076023">
    <property type="component" value="Unassembled WGS sequence"/>
</dbReference>
<evidence type="ECO:0000313" key="2">
    <source>
        <dbReference type="Proteomes" id="UP000076023"/>
    </source>
</evidence>
<dbReference type="Gene3D" id="3.60.20.10">
    <property type="entry name" value="Glutamine Phosphoribosylpyrophosphate, subunit 1, domain 1"/>
    <property type="match status" value="1"/>
</dbReference>
<comment type="caution">
    <text evidence="1">The sequence shown here is derived from an EMBL/GenBank/DDBJ whole genome shotgun (WGS) entry which is preliminary data.</text>
</comment>
<dbReference type="PIRSF" id="PIRSF009120">
    <property type="entry name" value="UCP009120_prtse"/>
    <property type="match status" value="1"/>
</dbReference>
<dbReference type="OrthoDB" id="9786336at2"/>
<dbReference type="EMBL" id="BDCO01000002">
    <property type="protein sequence ID" value="GAT32043.1"/>
    <property type="molecule type" value="Genomic_DNA"/>
</dbReference>
<sequence length="248" mass="27872">MTYCLSLHCSEGLVFLSDSRTTAGIDNVTLHPKMRIYEREGDRVLCILSSGNLSITQSVSAFIDRDMERAVGEAGGCCLMNQHNLYETARYVGERIREVRHLDADALRQGGLDFNINLIVGGQIGSQPPEIYQVYAEGNAIHASRESPFLQIGELKYGKPILDRGFTYDTPLHEAVKFGLLSLDSTAKSNLSVGTPFELFCYRAGDLRVSHRMVFPEDHPYLKDLRDRWQNGLIQLVHEIPPLDCLLR</sequence>
<dbReference type="AlphaFoldDB" id="A0A146G3I9"/>
<name>A0A146G3I9_TERSA</name>
<dbReference type="InParanoid" id="A0A146G3I9"/>
<dbReference type="InterPro" id="IPR016545">
    <property type="entry name" value="UCP009120_prtse"/>
</dbReference>
<reference evidence="2" key="1">
    <citation type="journal article" date="2017" name="Genome Announc.">
        <title>Draft Genome Sequence of Terrimicrobium sacchariphilum NM-5T, a Facultative Anaerobic Soil Bacterium of the Class Spartobacteria.</title>
        <authorList>
            <person name="Qiu Y.L."/>
            <person name="Tourlousse D.M."/>
            <person name="Matsuura N."/>
            <person name="Ohashi A."/>
            <person name="Sekiguchi Y."/>
        </authorList>
    </citation>
    <scope>NUCLEOTIDE SEQUENCE [LARGE SCALE GENOMIC DNA]</scope>
    <source>
        <strain evidence="2">NM-5</strain>
    </source>
</reference>
<dbReference type="GO" id="GO:0000502">
    <property type="term" value="C:proteasome complex"/>
    <property type="evidence" value="ECO:0007669"/>
    <property type="project" value="UniProtKB-KW"/>
</dbReference>
<dbReference type="InterPro" id="IPR029055">
    <property type="entry name" value="Ntn_hydrolases_N"/>
</dbReference>